<comment type="caution">
    <text evidence="1">The sequence shown here is derived from an EMBL/GenBank/DDBJ whole genome shotgun (WGS) entry which is preliminary data.</text>
</comment>
<organism evidence="1 2">
    <name type="scientific">Hyalomma asiaticum</name>
    <name type="common">Tick</name>
    <dbReference type="NCBI Taxonomy" id="266040"/>
    <lineage>
        <taxon>Eukaryota</taxon>
        <taxon>Metazoa</taxon>
        <taxon>Ecdysozoa</taxon>
        <taxon>Arthropoda</taxon>
        <taxon>Chelicerata</taxon>
        <taxon>Arachnida</taxon>
        <taxon>Acari</taxon>
        <taxon>Parasitiformes</taxon>
        <taxon>Ixodida</taxon>
        <taxon>Ixodoidea</taxon>
        <taxon>Ixodidae</taxon>
        <taxon>Hyalomminae</taxon>
        <taxon>Hyalomma</taxon>
    </lineage>
</organism>
<name>A0ACB7RVL3_HYAAI</name>
<gene>
    <name evidence="1" type="ORF">HPB50_020852</name>
</gene>
<dbReference type="EMBL" id="CM023487">
    <property type="protein sequence ID" value="KAH6926653.1"/>
    <property type="molecule type" value="Genomic_DNA"/>
</dbReference>
<accession>A0ACB7RVL3</accession>
<protein>
    <submittedName>
        <fullName evidence="1">Uncharacterized protein</fullName>
    </submittedName>
</protein>
<sequence length="216" mass="25306">MFHDTSTGDLLMKNCSASCLITNDPLLVEHSDAVVFHVLNMTIDSLPSRRHMWQKWVFYLMESPPHTRFIHFNHTRRMFNWTMTYRRDSDVYVPYGRLLPRDASAACPNRDLKALWESKNKTAVWVVSNCFTDGGREDFVAELRKYIDGDVYGRCGDYECPKTREDSCYAELQRTYFFTRLLSKTLCVRITSPRNFTQHLGTTLYRWCSAVQITAK</sequence>
<keyword evidence="2" id="KW-1185">Reference proteome</keyword>
<evidence type="ECO:0000313" key="1">
    <source>
        <dbReference type="EMBL" id="KAH6926653.1"/>
    </source>
</evidence>
<reference evidence="1" key="1">
    <citation type="submission" date="2020-05" db="EMBL/GenBank/DDBJ databases">
        <title>Large-scale comparative analyses of tick genomes elucidate their genetic diversity and vector capacities.</title>
        <authorList>
            <person name="Jia N."/>
            <person name="Wang J."/>
            <person name="Shi W."/>
            <person name="Du L."/>
            <person name="Sun Y."/>
            <person name="Zhan W."/>
            <person name="Jiang J."/>
            <person name="Wang Q."/>
            <person name="Zhang B."/>
            <person name="Ji P."/>
            <person name="Sakyi L.B."/>
            <person name="Cui X."/>
            <person name="Yuan T."/>
            <person name="Jiang B."/>
            <person name="Yang W."/>
            <person name="Lam T.T.-Y."/>
            <person name="Chang Q."/>
            <person name="Ding S."/>
            <person name="Wang X."/>
            <person name="Zhu J."/>
            <person name="Ruan X."/>
            <person name="Zhao L."/>
            <person name="Wei J."/>
            <person name="Que T."/>
            <person name="Du C."/>
            <person name="Cheng J."/>
            <person name="Dai P."/>
            <person name="Han X."/>
            <person name="Huang E."/>
            <person name="Gao Y."/>
            <person name="Liu J."/>
            <person name="Shao H."/>
            <person name="Ye R."/>
            <person name="Li L."/>
            <person name="Wei W."/>
            <person name="Wang X."/>
            <person name="Wang C."/>
            <person name="Yang T."/>
            <person name="Huo Q."/>
            <person name="Li W."/>
            <person name="Guo W."/>
            <person name="Chen H."/>
            <person name="Zhou L."/>
            <person name="Ni X."/>
            <person name="Tian J."/>
            <person name="Zhou Y."/>
            <person name="Sheng Y."/>
            <person name="Liu T."/>
            <person name="Pan Y."/>
            <person name="Xia L."/>
            <person name="Li J."/>
            <person name="Zhao F."/>
            <person name="Cao W."/>
        </authorList>
    </citation>
    <scope>NUCLEOTIDE SEQUENCE</scope>
    <source>
        <strain evidence="1">Hyas-2018</strain>
    </source>
</reference>
<proteinExistence type="predicted"/>
<evidence type="ECO:0000313" key="2">
    <source>
        <dbReference type="Proteomes" id="UP000821845"/>
    </source>
</evidence>
<dbReference type="Proteomes" id="UP000821845">
    <property type="component" value="Chromosome 7"/>
</dbReference>